<dbReference type="GO" id="GO:0006338">
    <property type="term" value="P:chromatin remodeling"/>
    <property type="evidence" value="ECO:0007669"/>
    <property type="project" value="TreeGrafter"/>
</dbReference>
<evidence type="ECO:0000256" key="3">
    <source>
        <dbReference type="ARBA" id="ARBA00022741"/>
    </source>
</evidence>
<evidence type="ECO:0000256" key="10">
    <source>
        <dbReference type="ARBA" id="ARBA00023242"/>
    </source>
</evidence>
<dbReference type="AlphaFoldDB" id="A0A1R1XRL9"/>
<feature type="compositionally biased region" description="Polar residues" evidence="11">
    <location>
        <begin position="317"/>
        <end position="328"/>
    </location>
</feature>
<organism evidence="13 14">
    <name type="scientific">Smittium culicis</name>
    <dbReference type="NCBI Taxonomy" id="133412"/>
    <lineage>
        <taxon>Eukaryota</taxon>
        <taxon>Fungi</taxon>
        <taxon>Fungi incertae sedis</taxon>
        <taxon>Zoopagomycota</taxon>
        <taxon>Kickxellomycotina</taxon>
        <taxon>Harpellomycetes</taxon>
        <taxon>Harpellales</taxon>
        <taxon>Legeriomycetaceae</taxon>
        <taxon>Smittium</taxon>
    </lineage>
</organism>
<evidence type="ECO:0000256" key="7">
    <source>
        <dbReference type="ARBA" id="ARBA00022853"/>
    </source>
</evidence>
<evidence type="ECO:0000256" key="1">
    <source>
        <dbReference type="ARBA" id="ARBA00004123"/>
    </source>
</evidence>
<evidence type="ECO:0000256" key="5">
    <source>
        <dbReference type="ARBA" id="ARBA00022806"/>
    </source>
</evidence>
<dbReference type="Proteomes" id="UP000187283">
    <property type="component" value="Unassembled WGS sequence"/>
</dbReference>
<accession>A0A1R1XRL9</accession>
<feature type="compositionally biased region" description="Polar residues" evidence="11">
    <location>
        <begin position="675"/>
        <end position="699"/>
    </location>
</feature>
<feature type="compositionally biased region" description="Low complexity" evidence="11">
    <location>
        <begin position="661"/>
        <end position="674"/>
    </location>
</feature>
<keyword evidence="14" id="KW-1185">Reference proteome</keyword>
<dbReference type="PANTHER" id="PTHR45685">
    <property type="entry name" value="HELICASE SRCAP-RELATED"/>
    <property type="match status" value="1"/>
</dbReference>
<evidence type="ECO:0000313" key="14">
    <source>
        <dbReference type="Proteomes" id="UP000187283"/>
    </source>
</evidence>
<feature type="compositionally biased region" description="Low complexity" evidence="11">
    <location>
        <begin position="264"/>
        <end position="283"/>
    </location>
</feature>
<evidence type="ECO:0000256" key="4">
    <source>
        <dbReference type="ARBA" id="ARBA00022801"/>
    </source>
</evidence>
<dbReference type="GO" id="GO:0004386">
    <property type="term" value="F:helicase activity"/>
    <property type="evidence" value="ECO:0007669"/>
    <property type="project" value="UniProtKB-KW"/>
</dbReference>
<keyword evidence="7" id="KW-0156">Chromatin regulator</keyword>
<dbReference type="OrthoDB" id="372624at2759"/>
<evidence type="ECO:0000256" key="8">
    <source>
        <dbReference type="ARBA" id="ARBA00023125"/>
    </source>
</evidence>
<dbReference type="InterPro" id="IPR000330">
    <property type="entry name" value="SNF2_N"/>
</dbReference>
<dbReference type="PROSITE" id="PS51192">
    <property type="entry name" value="HELICASE_ATP_BIND_1"/>
    <property type="match status" value="1"/>
</dbReference>
<gene>
    <name evidence="13" type="ORF">AYI70_g6066</name>
</gene>
<dbReference type="GO" id="GO:0003677">
    <property type="term" value="F:DNA binding"/>
    <property type="evidence" value="ECO:0007669"/>
    <property type="project" value="UniProtKB-KW"/>
</dbReference>
<evidence type="ECO:0000256" key="11">
    <source>
        <dbReference type="SAM" id="MobiDB-lite"/>
    </source>
</evidence>
<dbReference type="SUPFAM" id="SSF52540">
    <property type="entry name" value="P-loop containing nucleoside triphosphate hydrolases"/>
    <property type="match status" value="2"/>
</dbReference>
<dbReference type="SMART" id="SM00487">
    <property type="entry name" value="DEXDc"/>
    <property type="match status" value="1"/>
</dbReference>
<dbReference type="InterPro" id="IPR050520">
    <property type="entry name" value="INO80/SWR1_helicase"/>
</dbReference>
<evidence type="ECO:0000256" key="9">
    <source>
        <dbReference type="ARBA" id="ARBA00023159"/>
    </source>
</evidence>
<proteinExistence type="inferred from homology"/>
<dbReference type="Gene3D" id="3.40.50.300">
    <property type="entry name" value="P-loop containing nucleotide triphosphate hydrolases"/>
    <property type="match status" value="1"/>
</dbReference>
<feature type="region of interest" description="Disordered" evidence="11">
    <location>
        <begin position="316"/>
        <end position="339"/>
    </location>
</feature>
<dbReference type="FunFam" id="3.40.50.10810:FF:000005">
    <property type="entry name" value="Photoperiod-independent early flowering 1"/>
    <property type="match status" value="1"/>
</dbReference>
<dbReference type="InterPro" id="IPR038718">
    <property type="entry name" value="SNF2-like_sf"/>
</dbReference>
<comment type="subcellular location">
    <subcellularLocation>
        <location evidence="1">Nucleus</location>
    </subcellularLocation>
</comment>
<dbReference type="GO" id="GO:0000812">
    <property type="term" value="C:Swr1 complex"/>
    <property type="evidence" value="ECO:0007669"/>
    <property type="project" value="TreeGrafter"/>
</dbReference>
<keyword evidence="4" id="KW-0378">Hydrolase</keyword>
<evidence type="ECO:0000256" key="2">
    <source>
        <dbReference type="ARBA" id="ARBA00009220"/>
    </source>
</evidence>
<comment type="similarity">
    <text evidence="2">Belongs to the SNF2/RAD54 helicase family. SWR1 subfamily.</text>
</comment>
<dbReference type="Gene3D" id="3.40.50.10810">
    <property type="entry name" value="Tandem AAA-ATPase domain"/>
    <property type="match status" value="2"/>
</dbReference>
<evidence type="ECO:0000256" key="6">
    <source>
        <dbReference type="ARBA" id="ARBA00022840"/>
    </source>
</evidence>
<keyword evidence="6" id="KW-0067">ATP-binding</keyword>
<dbReference type="InterPro" id="IPR027417">
    <property type="entry name" value="P-loop_NTPase"/>
</dbReference>
<dbReference type="GO" id="GO:0005524">
    <property type="term" value="F:ATP binding"/>
    <property type="evidence" value="ECO:0007669"/>
    <property type="project" value="UniProtKB-KW"/>
</dbReference>
<keyword evidence="10" id="KW-0539">Nucleus</keyword>
<sequence length="1011" mass="115237">MFNLKRDLSVSGISTDSEPLPSPKKQKLPLESIPDSSPVCLVSKRSLPTSLSLDSYISNNFFVQSSTDNESDILLSKSDYDTYISSKKLAISNVKSCINKLGFTSPIPPQKILSKIKNKNLLYKQAQTDSQNSLIPLPNIFLKNNTPLHWNLVLDSAKIQLKALLNKRKLKRSNFSKIKKKINVNTYYQDDSYLYSSKSYIDSQKKLAKKISKLVLQKWNYVKSVLQSQKELSLAKQKAKESEKKLFNIIHQSTKALTSHTPPSLSNQHSSTSSSSSSYASSSDTYQSNYEYSDSELSDSQPSLKYIFPDLSYKINPKQSTNTDQTPKISGIDSNIPYENENNHLQINESKPDEIDVSESNHNVIDHSESNELSQRESNDATTIPFINHPPTSPISQIYPASYNNIELPQNISPTQTIPTQKPFTLLKFDLRSYQKEGVDWLLSQHNKGRNSILADEMGLGKTIQTISLLERLAITTGNWGPHLIIVPTSVLLNWEQEFKKWLPGFKILVIYGSAKQRRQKRAGWNSRNSFHICITTYQIVLQDIIAFKRKTWDYLVLDEAHNIKNFQSKRWQVLMQLKSNHRLLLTGTPLQNSLAELWSLLYFLLPQFNNDSNNNQDSSFADLSEFQNWFSKPLDSLIDSQNGLELSINGTVNLPSFNTSSNQSNQVHNSNNSLISPSSTKNLQTQNNYNDYHSANNINATGDAGDPKIVDAVSNLHTVLRPFILRRLKKDVEKQMPKKTEHLIYCTLSKRQKYLYDDFISRSKTINTLKSGRYMDVMSCLMQLRKVCNHPDLFEPRQIQSPMKLQNVLNSNIHLSRSYSYILKLLDNNYQYKDDLVSENKTIFKTRQILNKSFIIGSSYHGYSLSQSVSTANLNASNHLLDRASQFYSLNCANTQATPIPKNEIFQTESFNPIENIKIDINATTKNDSNFSLNINSSSENTYSSNQFNKFDKSCFDFSDYLKNLESKVNMKKHSRILNLAAINNSRIDTDRSTCCSTELLESVQMIMDY</sequence>
<feature type="domain" description="Helicase ATP-binding" evidence="12">
    <location>
        <begin position="443"/>
        <end position="608"/>
    </location>
</feature>
<dbReference type="GO" id="GO:0016887">
    <property type="term" value="F:ATP hydrolysis activity"/>
    <property type="evidence" value="ECO:0007669"/>
    <property type="project" value="TreeGrafter"/>
</dbReference>
<feature type="region of interest" description="Disordered" evidence="11">
    <location>
        <begin position="1"/>
        <end position="31"/>
    </location>
</feature>
<feature type="region of interest" description="Disordered" evidence="11">
    <location>
        <begin position="255"/>
        <end position="297"/>
    </location>
</feature>
<keyword evidence="5 13" id="KW-0347">Helicase</keyword>
<keyword evidence="8" id="KW-0238">DNA-binding</keyword>
<keyword evidence="3" id="KW-0547">Nucleotide-binding</keyword>
<feature type="region of interest" description="Disordered" evidence="11">
    <location>
        <begin position="658"/>
        <end position="699"/>
    </location>
</feature>
<protein>
    <submittedName>
        <fullName evidence="13">Helicase SWR1</fullName>
    </submittedName>
</protein>
<evidence type="ECO:0000259" key="12">
    <source>
        <dbReference type="PROSITE" id="PS51192"/>
    </source>
</evidence>
<comment type="caution">
    <text evidence="13">The sequence shown here is derived from an EMBL/GenBank/DDBJ whole genome shotgun (WGS) entry which is preliminary data.</text>
</comment>
<dbReference type="EMBL" id="LSSN01002087">
    <property type="protein sequence ID" value="OMJ17302.1"/>
    <property type="molecule type" value="Genomic_DNA"/>
</dbReference>
<dbReference type="Pfam" id="PF00176">
    <property type="entry name" value="SNF2-rel_dom"/>
    <property type="match status" value="1"/>
</dbReference>
<keyword evidence="9" id="KW-0010">Activator</keyword>
<evidence type="ECO:0000313" key="13">
    <source>
        <dbReference type="EMBL" id="OMJ17302.1"/>
    </source>
</evidence>
<reference evidence="13 14" key="1">
    <citation type="submission" date="2017-01" db="EMBL/GenBank/DDBJ databases">
        <authorList>
            <person name="Mah S.A."/>
            <person name="Swanson W.J."/>
            <person name="Moy G.W."/>
            <person name="Vacquier V.D."/>
        </authorList>
    </citation>
    <scope>NUCLEOTIDE SEQUENCE [LARGE SCALE GENOMIC DNA]</scope>
    <source>
        <strain evidence="13 14">GSMNP</strain>
    </source>
</reference>
<dbReference type="STRING" id="133412.A0A1R1XRL9"/>
<name>A0A1R1XRL9_9FUNG</name>
<dbReference type="PANTHER" id="PTHR45685:SF1">
    <property type="entry name" value="HELICASE SRCAP"/>
    <property type="match status" value="1"/>
</dbReference>
<dbReference type="GO" id="GO:0042393">
    <property type="term" value="F:histone binding"/>
    <property type="evidence" value="ECO:0007669"/>
    <property type="project" value="TreeGrafter"/>
</dbReference>
<dbReference type="InterPro" id="IPR014001">
    <property type="entry name" value="Helicase_ATP-bd"/>
</dbReference>